<reference evidence="1 2" key="1">
    <citation type="submission" date="2017-07" db="EMBL/GenBank/DDBJ databases">
        <authorList>
            <person name="Talla V."/>
            <person name="Backstrom N."/>
        </authorList>
    </citation>
    <scope>NUCLEOTIDE SEQUENCE [LARGE SCALE GENOMIC DNA]</scope>
</reference>
<gene>
    <name evidence="1" type="ORF">LSINAPIS_LOCUS14934</name>
</gene>
<dbReference type="EMBL" id="FZQP02006967">
    <property type="protein sequence ID" value="VVD05380.1"/>
    <property type="molecule type" value="Genomic_DNA"/>
</dbReference>
<evidence type="ECO:0000313" key="1">
    <source>
        <dbReference type="EMBL" id="VVD05380.1"/>
    </source>
</evidence>
<dbReference type="Proteomes" id="UP000324832">
    <property type="component" value="Unassembled WGS sequence"/>
</dbReference>
<evidence type="ECO:0000313" key="2">
    <source>
        <dbReference type="Proteomes" id="UP000324832"/>
    </source>
</evidence>
<proteinExistence type="predicted"/>
<dbReference type="AlphaFoldDB" id="A0A5E4R882"/>
<organism evidence="1 2">
    <name type="scientific">Leptidea sinapis</name>
    <dbReference type="NCBI Taxonomy" id="189913"/>
    <lineage>
        <taxon>Eukaryota</taxon>
        <taxon>Metazoa</taxon>
        <taxon>Ecdysozoa</taxon>
        <taxon>Arthropoda</taxon>
        <taxon>Hexapoda</taxon>
        <taxon>Insecta</taxon>
        <taxon>Pterygota</taxon>
        <taxon>Neoptera</taxon>
        <taxon>Endopterygota</taxon>
        <taxon>Lepidoptera</taxon>
        <taxon>Glossata</taxon>
        <taxon>Ditrysia</taxon>
        <taxon>Papilionoidea</taxon>
        <taxon>Pieridae</taxon>
        <taxon>Dismorphiinae</taxon>
        <taxon>Leptidea</taxon>
    </lineage>
</organism>
<sequence length="67" mass="7103">ITWILSIVAFVSAKSKLFCDLACAHDYVPVCATNGQTLNCRGATFAHNGVCKADEQDPIVVDSSTEG</sequence>
<feature type="non-terminal residue" evidence="1">
    <location>
        <position position="1"/>
    </location>
</feature>
<name>A0A5E4R882_9NEOP</name>
<evidence type="ECO:0008006" key="3">
    <source>
        <dbReference type="Google" id="ProtNLM"/>
    </source>
</evidence>
<protein>
    <recommendedName>
        <fullName evidence="3">Kazal-like domain-containing protein</fullName>
    </recommendedName>
</protein>
<accession>A0A5E4R882</accession>
<keyword evidence="2" id="KW-1185">Reference proteome</keyword>